<dbReference type="PANTHER" id="PTHR30562:SF10">
    <property type="entry name" value="EXCINUCLEASE CHO"/>
    <property type="match status" value="1"/>
</dbReference>
<dbReference type="NCBIfam" id="TIGR00573">
    <property type="entry name" value="dnaq"/>
    <property type="match status" value="1"/>
</dbReference>
<evidence type="ECO:0000313" key="16">
    <source>
        <dbReference type="Proteomes" id="UP001197378"/>
    </source>
</evidence>
<dbReference type="GO" id="GO:0009380">
    <property type="term" value="C:excinuclease repair complex"/>
    <property type="evidence" value="ECO:0007669"/>
    <property type="project" value="TreeGrafter"/>
</dbReference>
<dbReference type="PROSITE" id="PS50164">
    <property type="entry name" value="GIY_YIG"/>
    <property type="match status" value="1"/>
</dbReference>
<gene>
    <name evidence="15" type="ORF">HFQ13_03415</name>
</gene>
<evidence type="ECO:0000256" key="6">
    <source>
        <dbReference type="ARBA" id="ARBA00023204"/>
    </source>
</evidence>
<evidence type="ECO:0000256" key="2">
    <source>
        <dbReference type="ARBA" id="ARBA00022763"/>
    </source>
</evidence>
<name>A0AAE2YNZ1_9PROT</name>
<comment type="catalytic activity">
    <reaction evidence="13">
        <text>DNA(n) + a 2'-deoxyribonucleoside 5'-triphosphate = DNA(n+1) + diphosphate</text>
        <dbReference type="Rhea" id="RHEA:22508"/>
        <dbReference type="Rhea" id="RHEA-COMP:17339"/>
        <dbReference type="Rhea" id="RHEA-COMP:17340"/>
        <dbReference type="ChEBI" id="CHEBI:33019"/>
        <dbReference type="ChEBI" id="CHEBI:61560"/>
        <dbReference type="ChEBI" id="CHEBI:173112"/>
        <dbReference type="EC" id="2.7.7.7"/>
    </reaction>
</comment>
<protein>
    <recommendedName>
        <fullName evidence="10">Excinuclease cho</fullName>
        <ecNumber evidence="1">2.7.7.7</ecNumber>
    </recommendedName>
    <alternativeName>
        <fullName evidence="12">Endonuclease cho</fullName>
    </alternativeName>
    <alternativeName>
        <fullName evidence="11">UvrC homolog protein</fullName>
    </alternativeName>
</protein>
<evidence type="ECO:0000256" key="9">
    <source>
        <dbReference type="ARBA" id="ARBA00026073"/>
    </source>
</evidence>
<accession>A0AAE2YNZ1</accession>
<dbReference type="InterPro" id="IPR012337">
    <property type="entry name" value="RNaseH-like_sf"/>
</dbReference>
<dbReference type="EMBL" id="JAAXYO010000039">
    <property type="protein sequence ID" value="MBU2787268.1"/>
    <property type="molecule type" value="Genomic_DNA"/>
</dbReference>
<evidence type="ECO:0000313" key="15">
    <source>
        <dbReference type="EMBL" id="MBU2787268.1"/>
    </source>
</evidence>
<dbReference type="SMART" id="SM00465">
    <property type="entry name" value="GIYc"/>
    <property type="match status" value="1"/>
</dbReference>
<dbReference type="Pfam" id="PF01541">
    <property type="entry name" value="GIY-YIG"/>
    <property type="match status" value="1"/>
</dbReference>
<evidence type="ECO:0000256" key="10">
    <source>
        <dbReference type="ARBA" id="ARBA00040756"/>
    </source>
</evidence>
<evidence type="ECO:0000256" key="8">
    <source>
        <dbReference type="ARBA" id="ARBA00025483"/>
    </source>
</evidence>
<proteinExistence type="predicted"/>
<dbReference type="SUPFAM" id="SSF53098">
    <property type="entry name" value="Ribonuclease H-like"/>
    <property type="match status" value="1"/>
</dbReference>
<dbReference type="GO" id="GO:0004527">
    <property type="term" value="F:exonuclease activity"/>
    <property type="evidence" value="ECO:0007669"/>
    <property type="project" value="UniProtKB-ARBA"/>
</dbReference>
<dbReference type="InterPro" id="IPR047296">
    <property type="entry name" value="GIY-YIG_UvrC_Cho"/>
</dbReference>
<dbReference type="InterPro" id="IPR035901">
    <property type="entry name" value="GIY-YIG_endonuc_sf"/>
</dbReference>
<dbReference type="GO" id="GO:0006260">
    <property type="term" value="P:DNA replication"/>
    <property type="evidence" value="ECO:0007669"/>
    <property type="project" value="InterPro"/>
</dbReference>
<reference evidence="15" key="1">
    <citation type="journal article" date="2021" name="ISME J.">
        <title>Genomic evolution of the class Acidithiobacillia: deep-branching Proteobacteria living in extreme acidic conditions.</title>
        <authorList>
            <person name="Moya-Beltran A."/>
            <person name="Beard S."/>
            <person name="Rojas-Villalobos C."/>
            <person name="Issotta F."/>
            <person name="Gallardo Y."/>
            <person name="Ulloa R."/>
            <person name="Giaveno A."/>
            <person name="Degli Esposti M."/>
            <person name="Johnson D.B."/>
            <person name="Quatrini R."/>
        </authorList>
    </citation>
    <scope>NUCLEOTIDE SEQUENCE</scope>
    <source>
        <strain evidence="15">VAN18-1</strain>
    </source>
</reference>
<keyword evidence="5" id="KW-0267">Excision nuclease</keyword>
<evidence type="ECO:0000256" key="11">
    <source>
        <dbReference type="ARBA" id="ARBA00042138"/>
    </source>
</evidence>
<organism evidence="15 16">
    <name type="scientific">Igneacidithiobacillus copahuensis</name>
    <dbReference type="NCBI Taxonomy" id="2724909"/>
    <lineage>
        <taxon>Bacteria</taxon>
        <taxon>Pseudomonadati</taxon>
        <taxon>Pseudomonadota</taxon>
        <taxon>Acidithiobacillia</taxon>
        <taxon>Acidithiobacillales</taxon>
        <taxon>Acidithiobacillaceae</taxon>
        <taxon>Igneacidithiobacillus</taxon>
    </lineage>
</organism>
<evidence type="ECO:0000256" key="3">
    <source>
        <dbReference type="ARBA" id="ARBA00022769"/>
    </source>
</evidence>
<feature type="domain" description="GIY-YIG" evidence="14">
    <location>
        <begin position="212"/>
        <end position="290"/>
    </location>
</feature>
<dbReference type="InterPro" id="IPR006054">
    <property type="entry name" value="DnaQ"/>
</dbReference>
<keyword evidence="7" id="KW-0742">SOS response</keyword>
<dbReference type="GO" id="GO:0003887">
    <property type="term" value="F:DNA-directed DNA polymerase activity"/>
    <property type="evidence" value="ECO:0007669"/>
    <property type="project" value="UniProtKB-EC"/>
</dbReference>
<keyword evidence="3" id="KW-0228">DNA excision</keyword>
<dbReference type="AlphaFoldDB" id="A0AAE2YNZ1"/>
<dbReference type="InterPro" id="IPR000305">
    <property type="entry name" value="GIY-YIG_endonuc"/>
</dbReference>
<evidence type="ECO:0000256" key="7">
    <source>
        <dbReference type="ARBA" id="ARBA00023236"/>
    </source>
</evidence>
<keyword evidence="6" id="KW-0234">DNA repair</keyword>
<evidence type="ECO:0000256" key="1">
    <source>
        <dbReference type="ARBA" id="ARBA00012417"/>
    </source>
</evidence>
<dbReference type="Pfam" id="PF00929">
    <property type="entry name" value="RNase_T"/>
    <property type="match status" value="1"/>
</dbReference>
<dbReference type="CDD" id="cd10434">
    <property type="entry name" value="GIY-YIG_UvrC_Cho"/>
    <property type="match status" value="1"/>
</dbReference>
<evidence type="ECO:0000256" key="5">
    <source>
        <dbReference type="ARBA" id="ARBA00022881"/>
    </source>
</evidence>
<dbReference type="InterPro" id="IPR050066">
    <property type="entry name" value="UvrABC_protein_C"/>
</dbReference>
<evidence type="ECO:0000259" key="14">
    <source>
        <dbReference type="PROSITE" id="PS50164"/>
    </source>
</evidence>
<dbReference type="FunFam" id="3.30.420.10:FF:000045">
    <property type="entry name" value="3'-5' exonuclease DinG"/>
    <property type="match status" value="1"/>
</dbReference>
<dbReference type="GO" id="GO:0009432">
    <property type="term" value="P:SOS response"/>
    <property type="evidence" value="ECO:0007669"/>
    <property type="project" value="UniProtKB-KW"/>
</dbReference>
<dbReference type="GO" id="GO:0006289">
    <property type="term" value="P:nucleotide-excision repair"/>
    <property type="evidence" value="ECO:0007669"/>
    <property type="project" value="InterPro"/>
</dbReference>
<dbReference type="GO" id="GO:0003677">
    <property type="term" value="F:DNA binding"/>
    <property type="evidence" value="ECO:0007669"/>
    <property type="project" value="InterPro"/>
</dbReference>
<evidence type="ECO:0000256" key="13">
    <source>
        <dbReference type="ARBA" id="ARBA00049244"/>
    </source>
</evidence>
<comment type="function">
    <text evidence="8">DNA polymerase III is a complex, multichain enzyme responsible for most of the replicative synthesis in bacteria. The epsilon subunit contain the editing function and is a proofreading 3'-5' exonuclease.</text>
</comment>
<sequence length="473" mass="53828">MKDLASSLDRLLAELGQPIVCLDLETTGGRPQQDRILEIGMVTLAPGREPREWSQLLDPGCAVSPYITQLTGIHPNMLRDMPRFEDIAASLALHLQGHILVAHNVRFDLAFLRQSFQRVEIPFKAKAICSVKISRRLFPQETRHGLDAVIHRLEIPCRNRHRALDDARVVAEFLQRLADERCPELVQACKLQWEQECLPPNLDPEIIRSIPNRPGVYLFFGSNEIPLYIGKSIHLRKRVLEHFRNDFRQDREMQIAQQVEHIEWIETPGELGALLLESRLVKEKNPLYNRQLRRKKALCTIVCGGPGSATPQIHCGAAIRPGICHGIFANRRSAKAALKRLAQEWGLCDIRLGLQKGKGACFGFQIKRCRGVCTGQESTAEHDERLYAALQILQIQHWPFSGPIGIPEDDTGASIHVFDHWCHMGILREDTGIVEKFTESASFDADTYRILLRHLNRSPQQWTSLDQDWDCRS</sequence>
<dbReference type="Gene3D" id="3.30.420.10">
    <property type="entry name" value="Ribonuclease H-like superfamily/Ribonuclease H"/>
    <property type="match status" value="1"/>
</dbReference>
<keyword evidence="4" id="KW-0378">Hydrolase</keyword>
<dbReference type="InterPro" id="IPR036397">
    <property type="entry name" value="RNaseH_sf"/>
</dbReference>
<keyword evidence="16" id="KW-1185">Reference proteome</keyword>
<comment type="subunit">
    <text evidence="9">DNA polymerase III contains a core (composed of alpha, epsilon and theta chains) that associates with a tau subunit. This core dimerizes to form the POLIII' complex. PolIII' associates with the gamma complex (composed of gamma, delta, delta', psi and chi chains) and with the beta chain to form the complete DNA polymerase III complex.</text>
</comment>
<comment type="caution">
    <text evidence="15">The sequence shown here is derived from an EMBL/GenBank/DDBJ whole genome shotgun (WGS) entry which is preliminary data.</text>
</comment>
<evidence type="ECO:0000256" key="4">
    <source>
        <dbReference type="ARBA" id="ARBA00022801"/>
    </source>
</evidence>
<dbReference type="InterPro" id="IPR013520">
    <property type="entry name" value="Ribonucl_H"/>
</dbReference>
<dbReference type="SMART" id="SM00479">
    <property type="entry name" value="EXOIII"/>
    <property type="match status" value="1"/>
</dbReference>
<dbReference type="CDD" id="cd06127">
    <property type="entry name" value="DEDDh"/>
    <property type="match status" value="1"/>
</dbReference>
<evidence type="ECO:0000256" key="12">
    <source>
        <dbReference type="ARBA" id="ARBA00042732"/>
    </source>
</evidence>
<dbReference type="Gene3D" id="3.40.1440.10">
    <property type="entry name" value="GIY-YIG endonuclease"/>
    <property type="match status" value="1"/>
</dbReference>
<dbReference type="EC" id="2.7.7.7" evidence="1"/>
<keyword evidence="2" id="KW-0227">DNA damage</keyword>
<dbReference type="PANTHER" id="PTHR30562">
    <property type="entry name" value="UVRC/OXIDOREDUCTASE"/>
    <property type="match status" value="1"/>
</dbReference>
<dbReference type="SUPFAM" id="SSF82771">
    <property type="entry name" value="GIY-YIG endonuclease"/>
    <property type="match status" value="1"/>
</dbReference>
<dbReference type="RefSeq" id="WP_215885383.1">
    <property type="nucleotide sequence ID" value="NZ_JAAXYO010000039.1"/>
</dbReference>
<dbReference type="Proteomes" id="UP001197378">
    <property type="component" value="Unassembled WGS sequence"/>
</dbReference>